<evidence type="ECO:0000256" key="7">
    <source>
        <dbReference type="ARBA" id="ARBA00047899"/>
    </source>
</evidence>
<evidence type="ECO:0000256" key="1">
    <source>
        <dbReference type="ARBA" id="ARBA00012513"/>
    </source>
</evidence>
<evidence type="ECO:0000256" key="2">
    <source>
        <dbReference type="ARBA" id="ARBA00022527"/>
    </source>
</evidence>
<comment type="caution">
    <text evidence="10">The sequence shown here is derived from an EMBL/GenBank/DDBJ whole genome shotgun (WGS) entry which is preliminary data.</text>
</comment>
<dbReference type="SMART" id="SM00220">
    <property type="entry name" value="S_TKc"/>
    <property type="match status" value="1"/>
</dbReference>
<organism evidence="10 11">
    <name type="scientific">Phomopsis amygdali</name>
    <name type="common">Fusicoccum amygdali</name>
    <dbReference type="NCBI Taxonomy" id="1214568"/>
    <lineage>
        <taxon>Eukaryota</taxon>
        <taxon>Fungi</taxon>
        <taxon>Dikarya</taxon>
        <taxon>Ascomycota</taxon>
        <taxon>Pezizomycotina</taxon>
        <taxon>Sordariomycetes</taxon>
        <taxon>Sordariomycetidae</taxon>
        <taxon>Diaporthales</taxon>
        <taxon>Diaporthaceae</taxon>
        <taxon>Diaporthe</taxon>
    </lineage>
</organism>
<evidence type="ECO:0000256" key="5">
    <source>
        <dbReference type="ARBA" id="ARBA00022777"/>
    </source>
</evidence>
<feature type="domain" description="Protein kinase" evidence="9">
    <location>
        <begin position="28"/>
        <end position="283"/>
    </location>
</feature>
<dbReference type="EMBL" id="JAUJFL010000002">
    <property type="protein sequence ID" value="KAK2609659.1"/>
    <property type="molecule type" value="Genomic_DNA"/>
</dbReference>
<dbReference type="GO" id="GO:0005524">
    <property type="term" value="F:ATP binding"/>
    <property type="evidence" value="ECO:0007669"/>
    <property type="project" value="UniProtKB-KW"/>
</dbReference>
<comment type="catalytic activity">
    <reaction evidence="7">
        <text>L-threonyl-[protein] + ATP = O-phospho-L-threonyl-[protein] + ADP + H(+)</text>
        <dbReference type="Rhea" id="RHEA:46608"/>
        <dbReference type="Rhea" id="RHEA-COMP:11060"/>
        <dbReference type="Rhea" id="RHEA-COMP:11605"/>
        <dbReference type="ChEBI" id="CHEBI:15378"/>
        <dbReference type="ChEBI" id="CHEBI:30013"/>
        <dbReference type="ChEBI" id="CHEBI:30616"/>
        <dbReference type="ChEBI" id="CHEBI:61977"/>
        <dbReference type="ChEBI" id="CHEBI:456216"/>
        <dbReference type="EC" id="2.7.11.1"/>
    </reaction>
</comment>
<gene>
    <name evidence="10" type="ORF">N8I77_003150</name>
</gene>
<evidence type="ECO:0000313" key="10">
    <source>
        <dbReference type="EMBL" id="KAK2609659.1"/>
    </source>
</evidence>
<dbReference type="InterPro" id="IPR011009">
    <property type="entry name" value="Kinase-like_dom_sf"/>
</dbReference>
<proteinExistence type="predicted"/>
<accession>A0AAD9SJR1</accession>
<keyword evidence="6" id="KW-0067">ATP-binding</keyword>
<dbReference type="InterPro" id="IPR053235">
    <property type="entry name" value="Ser_Thr_kinase"/>
</dbReference>
<dbReference type="Gene3D" id="1.10.510.10">
    <property type="entry name" value="Transferase(Phosphotransferase) domain 1"/>
    <property type="match status" value="1"/>
</dbReference>
<dbReference type="Gene3D" id="3.30.200.20">
    <property type="entry name" value="Phosphorylase Kinase, domain 1"/>
    <property type="match status" value="1"/>
</dbReference>
<dbReference type="GO" id="GO:0005737">
    <property type="term" value="C:cytoplasm"/>
    <property type="evidence" value="ECO:0007669"/>
    <property type="project" value="TreeGrafter"/>
</dbReference>
<evidence type="ECO:0000259" key="9">
    <source>
        <dbReference type="PROSITE" id="PS50011"/>
    </source>
</evidence>
<keyword evidence="3" id="KW-0808">Transferase</keyword>
<name>A0AAD9SJR1_PHOAM</name>
<dbReference type="EC" id="2.7.11.1" evidence="1"/>
<dbReference type="Pfam" id="PF00069">
    <property type="entry name" value="Pkinase"/>
    <property type="match status" value="1"/>
</dbReference>
<dbReference type="InterPro" id="IPR000719">
    <property type="entry name" value="Prot_kinase_dom"/>
</dbReference>
<comment type="catalytic activity">
    <reaction evidence="8">
        <text>L-seryl-[protein] + ATP = O-phospho-L-seryl-[protein] + ADP + H(+)</text>
        <dbReference type="Rhea" id="RHEA:17989"/>
        <dbReference type="Rhea" id="RHEA-COMP:9863"/>
        <dbReference type="Rhea" id="RHEA-COMP:11604"/>
        <dbReference type="ChEBI" id="CHEBI:15378"/>
        <dbReference type="ChEBI" id="CHEBI:29999"/>
        <dbReference type="ChEBI" id="CHEBI:30616"/>
        <dbReference type="ChEBI" id="CHEBI:83421"/>
        <dbReference type="ChEBI" id="CHEBI:456216"/>
        <dbReference type="EC" id="2.7.11.1"/>
    </reaction>
</comment>
<evidence type="ECO:0000256" key="6">
    <source>
        <dbReference type="ARBA" id="ARBA00022840"/>
    </source>
</evidence>
<keyword evidence="4" id="KW-0547">Nucleotide-binding</keyword>
<dbReference type="GO" id="GO:0004674">
    <property type="term" value="F:protein serine/threonine kinase activity"/>
    <property type="evidence" value="ECO:0007669"/>
    <property type="project" value="UniProtKB-KW"/>
</dbReference>
<reference evidence="10" key="1">
    <citation type="submission" date="2023-06" db="EMBL/GenBank/DDBJ databases">
        <authorList>
            <person name="Noh H."/>
        </authorList>
    </citation>
    <scope>NUCLEOTIDE SEQUENCE</scope>
    <source>
        <strain evidence="10">DUCC20226</strain>
    </source>
</reference>
<sequence length="287" mass="31024">MSRTILQYLIMSTGEPPGRTHTSISFKWHLGSKAREGRYGPVFLALRDDTAELITAEQIALDGLCDNAESVVALLESRLATSNPPGLVSYLGYEVKEEHVFILREYMPGGTIREFIRNYGAIPDSLSCSFLRQIIVGLEQMYEQGITGIFLDSESVLLDNKGIVKIEAPLLGVTTTGRPPPSTILTPPELKLGQEPTHKADAWLLGIIAAELLTGHCSLAEGSAASSAAAKIEEVQGSALDLLVPQAKASKLDEQALDFIRQCLSVDVNQRPNVSDLLGHPFLSSPS</sequence>
<dbReference type="AlphaFoldDB" id="A0AAD9SJR1"/>
<dbReference type="Proteomes" id="UP001265746">
    <property type="component" value="Unassembled WGS sequence"/>
</dbReference>
<dbReference type="PANTHER" id="PTHR24361">
    <property type="entry name" value="MITOGEN-ACTIVATED KINASE KINASE KINASE"/>
    <property type="match status" value="1"/>
</dbReference>
<protein>
    <recommendedName>
        <fullName evidence="1">non-specific serine/threonine protein kinase</fullName>
        <ecNumber evidence="1">2.7.11.1</ecNumber>
    </recommendedName>
</protein>
<evidence type="ECO:0000256" key="3">
    <source>
        <dbReference type="ARBA" id="ARBA00022679"/>
    </source>
</evidence>
<keyword evidence="11" id="KW-1185">Reference proteome</keyword>
<dbReference type="SUPFAM" id="SSF56112">
    <property type="entry name" value="Protein kinase-like (PK-like)"/>
    <property type="match status" value="1"/>
</dbReference>
<keyword evidence="5" id="KW-0418">Kinase</keyword>
<evidence type="ECO:0000256" key="8">
    <source>
        <dbReference type="ARBA" id="ARBA00048679"/>
    </source>
</evidence>
<dbReference type="PANTHER" id="PTHR24361:SF433">
    <property type="entry name" value="PROTEIN KINASE DOMAIN-CONTAINING PROTEIN"/>
    <property type="match status" value="1"/>
</dbReference>
<keyword evidence="2" id="KW-0723">Serine/threonine-protein kinase</keyword>
<evidence type="ECO:0000313" key="11">
    <source>
        <dbReference type="Proteomes" id="UP001265746"/>
    </source>
</evidence>
<evidence type="ECO:0000256" key="4">
    <source>
        <dbReference type="ARBA" id="ARBA00022741"/>
    </source>
</evidence>
<dbReference type="PROSITE" id="PS50011">
    <property type="entry name" value="PROTEIN_KINASE_DOM"/>
    <property type="match status" value="1"/>
</dbReference>